<evidence type="ECO:0000256" key="2">
    <source>
        <dbReference type="ARBA" id="ARBA00010441"/>
    </source>
</evidence>
<dbReference type="EC" id="2.7.8.5" evidence="11"/>
<keyword evidence="7" id="KW-0443">Lipid metabolism</keyword>
<dbReference type="EMBL" id="JBHRZH010000015">
    <property type="protein sequence ID" value="MFC3762430.1"/>
    <property type="molecule type" value="Genomic_DNA"/>
</dbReference>
<feature type="transmembrane region" description="Helical" evidence="13">
    <location>
        <begin position="139"/>
        <end position="156"/>
    </location>
</feature>
<evidence type="ECO:0000256" key="4">
    <source>
        <dbReference type="ARBA" id="ARBA00022679"/>
    </source>
</evidence>
<evidence type="ECO:0000256" key="11">
    <source>
        <dbReference type="NCBIfam" id="TIGR00560"/>
    </source>
</evidence>
<organism evidence="14 15">
    <name type="scientific">Tenggerimyces flavus</name>
    <dbReference type="NCBI Taxonomy" id="1708749"/>
    <lineage>
        <taxon>Bacteria</taxon>
        <taxon>Bacillati</taxon>
        <taxon>Actinomycetota</taxon>
        <taxon>Actinomycetes</taxon>
        <taxon>Propionibacteriales</taxon>
        <taxon>Nocardioidaceae</taxon>
        <taxon>Tenggerimyces</taxon>
    </lineage>
</organism>
<evidence type="ECO:0000313" key="14">
    <source>
        <dbReference type="EMBL" id="MFC3762430.1"/>
    </source>
</evidence>
<dbReference type="PANTHER" id="PTHR14269:SF52">
    <property type="entry name" value="PHOSPHATIDYLGLYCEROPHOSPHATE SYNTHASE-RELATED"/>
    <property type="match status" value="1"/>
</dbReference>
<evidence type="ECO:0000256" key="1">
    <source>
        <dbReference type="ARBA" id="ARBA00004141"/>
    </source>
</evidence>
<sequence length="190" mass="20523">MTDGPVAQPSTWNIANGLTILRVLLVPLFGWFLLREGGDDLTMRIAAFVTFGIAALTDKFDGEVARRRGLITDFGKIADPIADKALMGMALVGLSLLGELTWWVTAVILVREIGITLLRFWVIRYGVISASPGGKAKTLLQVIAIAMYLLPFGGWFHLGAQIVMGAAVALTVLTGADYVIRAVKLRRGKP</sequence>
<evidence type="ECO:0000256" key="7">
    <source>
        <dbReference type="ARBA" id="ARBA00023098"/>
    </source>
</evidence>
<evidence type="ECO:0000256" key="9">
    <source>
        <dbReference type="ARBA" id="ARBA00023209"/>
    </source>
</evidence>
<name>A0ABV7YEF8_9ACTN</name>
<comment type="subcellular location">
    <subcellularLocation>
        <location evidence="1">Membrane</location>
        <topology evidence="1">Multi-pass membrane protein</topology>
    </subcellularLocation>
</comment>
<dbReference type="PROSITE" id="PS00379">
    <property type="entry name" value="CDP_ALCOHOL_P_TRANSF"/>
    <property type="match status" value="1"/>
</dbReference>
<dbReference type="NCBIfam" id="TIGR00560">
    <property type="entry name" value="pgsA"/>
    <property type="match status" value="1"/>
</dbReference>
<evidence type="ECO:0000256" key="3">
    <source>
        <dbReference type="ARBA" id="ARBA00022516"/>
    </source>
</evidence>
<keyword evidence="9" id="KW-0594">Phospholipid biosynthesis</keyword>
<gene>
    <name evidence="14" type="primary">pgsA</name>
    <name evidence="14" type="ORF">ACFOUW_16430</name>
</gene>
<dbReference type="PIRSF" id="PIRSF000847">
    <property type="entry name" value="Phos_ph_gly_syn"/>
    <property type="match status" value="1"/>
</dbReference>
<feature type="transmembrane region" description="Helical" evidence="13">
    <location>
        <begin position="100"/>
        <end position="118"/>
    </location>
</feature>
<dbReference type="RefSeq" id="WP_205118723.1">
    <property type="nucleotide sequence ID" value="NZ_JAFBCM010000001.1"/>
</dbReference>
<keyword evidence="5 13" id="KW-0812">Transmembrane</keyword>
<dbReference type="PANTHER" id="PTHR14269">
    <property type="entry name" value="CDP-DIACYLGLYCEROL--GLYCEROL-3-PHOSPHATE 3-PHOSPHATIDYLTRANSFERASE-RELATED"/>
    <property type="match status" value="1"/>
</dbReference>
<evidence type="ECO:0000313" key="15">
    <source>
        <dbReference type="Proteomes" id="UP001595699"/>
    </source>
</evidence>
<evidence type="ECO:0000256" key="6">
    <source>
        <dbReference type="ARBA" id="ARBA00022989"/>
    </source>
</evidence>
<keyword evidence="15" id="KW-1185">Reference proteome</keyword>
<evidence type="ECO:0000256" key="8">
    <source>
        <dbReference type="ARBA" id="ARBA00023136"/>
    </source>
</evidence>
<dbReference type="Pfam" id="PF01066">
    <property type="entry name" value="CDP-OH_P_transf"/>
    <property type="match status" value="1"/>
</dbReference>
<keyword evidence="6 13" id="KW-1133">Transmembrane helix</keyword>
<keyword evidence="3" id="KW-0444">Lipid biosynthesis</keyword>
<feature type="transmembrane region" description="Helical" evidence="13">
    <location>
        <begin position="12"/>
        <end position="34"/>
    </location>
</feature>
<proteinExistence type="inferred from homology"/>
<accession>A0ABV7YEF8</accession>
<keyword evidence="10" id="KW-1208">Phospholipid metabolism</keyword>
<dbReference type="GO" id="GO:0008444">
    <property type="term" value="F:CDP-diacylglycerol-glycerol-3-phosphate 3-phosphatidyltransferase activity"/>
    <property type="evidence" value="ECO:0007669"/>
    <property type="project" value="UniProtKB-EC"/>
</dbReference>
<comment type="caution">
    <text evidence="14">The sequence shown here is derived from an EMBL/GenBank/DDBJ whole genome shotgun (WGS) entry which is preliminary data.</text>
</comment>
<dbReference type="Proteomes" id="UP001595699">
    <property type="component" value="Unassembled WGS sequence"/>
</dbReference>
<dbReference type="InterPro" id="IPR050324">
    <property type="entry name" value="CDP-alcohol_PTase-I"/>
</dbReference>
<keyword evidence="4 12" id="KW-0808">Transferase</keyword>
<protein>
    <recommendedName>
        <fullName evidence="11">CDP-diacylglycerol--glycerol-3-phosphate 3-phosphatidyltransferase</fullName>
        <ecNumber evidence="11">2.7.8.5</ecNumber>
    </recommendedName>
</protein>
<reference evidence="15" key="1">
    <citation type="journal article" date="2019" name="Int. J. Syst. Evol. Microbiol.">
        <title>The Global Catalogue of Microorganisms (GCM) 10K type strain sequencing project: providing services to taxonomists for standard genome sequencing and annotation.</title>
        <authorList>
            <consortium name="The Broad Institute Genomics Platform"/>
            <consortium name="The Broad Institute Genome Sequencing Center for Infectious Disease"/>
            <person name="Wu L."/>
            <person name="Ma J."/>
        </authorList>
    </citation>
    <scope>NUCLEOTIDE SEQUENCE [LARGE SCALE GENOMIC DNA]</scope>
    <source>
        <strain evidence="15">CGMCC 4.7241</strain>
    </source>
</reference>
<dbReference type="InterPro" id="IPR004570">
    <property type="entry name" value="Phosphatidylglycerol_P_synth"/>
</dbReference>
<keyword evidence="8 13" id="KW-0472">Membrane</keyword>
<dbReference type="InterPro" id="IPR048254">
    <property type="entry name" value="CDP_ALCOHOL_P_TRANSF_CS"/>
</dbReference>
<feature type="transmembrane region" description="Helical" evidence="13">
    <location>
        <begin position="162"/>
        <end position="180"/>
    </location>
</feature>
<dbReference type="InterPro" id="IPR043130">
    <property type="entry name" value="CDP-OH_PTrfase_TM_dom"/>
</dbReference>
<evidence type="ECO:0000256" key="12">
    <source>
        <dbReference type="RuleBase" id="RU003750"/>
    </source>
</evidence>
<dbReference type="InterPro" id="IPR000462">
    <property type="entry name" value="CDP-OH_P_trans"/>
</dbReference>
<evidence type="ECO:0000256" key="5">
    <source>
        <dbReference type="ARBA" id="ARBA00022692"/>
    </source>
</evidence>
<comment type="similarity">
    <text evidence="2 12">Belongs to the CDP-alcohol phosphatidyltransferase class-I family.</text>
</comment>
<evidence type="ECO:0000256" key="10">
    <source>
        <dbReference type="ARBA" id="ARBA00023264"/>
    </source>
</evidence>
<dbReference type="Gene3D" id="1.20.120.1760">
    <property type="match status" value="1"/>
</dbReference>
<evidence type="ECO:0000256" key="13">
    <source>
        <dbReference type="SAM" id="Phobius"/>
    </source>
</evidence>